<sequence length="300" mass="33672">MEAVEKLMLLLQKGEYKMDFSVGNLVKSVVGAVAKVATAVVNVLSPVAKSDGALGGIAGIIVGVAESVLGAIAEFGDACEEGNIDVDEDFEKILEEEFKLLVGAMLKEDWLRDPEGSMADFKNNINDLKNSDEVGNIIKRTDTFKWFKEKTQEGVLPEFFDIGGFDRDENGVYHAQQDALQKYGGYTDLYDDVFDLFCSMDKQKFDFEVGDEEYIIWLWKGDYLNLGAGAETGIYKGEEPLWECDTENAMPMTLRLEDTSGNVIYDWKPEENKWWYTGFNPAYSNQTYIVCQNGSVDILY</sequence>
<proteinExistence type="predicted"/>
<accession>A0A6M0STB9</accession>
<evidence type="ECO:0000259" key="1">
    <source>
        <dbReference type="Pfam" id="PF14751"/>
    </source>
</evidence>
<evidence type="ECO:0000313" key="2">
    <source>
        <dbReference type="EMBL" id="NFA44531.1"/>
    </source>
</evidence>
<gene>
    <name evidence="2" type="ORF">EXM65_18750</name>
</gene>
<dbReference type="InterPro" id="IPR029322">
    <property type="entry name" value="DUF4474"/>
</dbReference>
<reference evidence="2 3" key="1">
    <citation type="submission" date="2019-02" db="EMBL/GenBank/DDBJ databases">
        <title>Genome sequencing of Clostridium botulinum clinical isolates.</title>
        <authorList>
            <person name="Brunt J."/>
            <person name="Van Vliet A.H.M."/>
            <person name="Stringer S.C."/>
            <person name="Grant K.A."/>
            <person name="Carter A.C."/>
            <person name="Peck M.W."/>
        </authorList>
    </citation>
    <scope>NUCLEOTIDE SEQUENCE [LARGE SCALE GENOMIC DNA]</scope>
    <source>
        <strain evidence="2 3">H113700579</strain>
    </source>
</reference>
<organism evidence="2 3">
    <name type="scientific">Clostridium botulinum</name>
    <dbReference type="NCBI Taxonomy" id="1491"/>
    <lineage>
        <taxon>Bacteria</taxon>
        <taxon>Bacillati</taxon>
        <taxon>Bacillota</taxon>
        <taxon>Clostridia</taxon>
        <taxon>Eubacteriales</taxon>
        <taxon>Clostridiaceae</taxon>
        <taxon>Clostridium</taxon>
    </lineage>
</organism>
<dbReference type="EMBL" id="SGKU01000095">
    <property type="protein sequence ID" value="NFA44531.1"/>
    <property type="molecule type" value="Genomic_DNA"/>
</dbReference>
<comment type="caution">
    <text evidence="2">The sequence shown here is derived from an EMBL/GenBank/DDBJ whole genome shotgun (WGS) entry which is preliminary data.</text>
</comment>
<feature type="domain" description="DUF4474" evidence="1">
    <location>
        <begin position="159"/>
        <end position="280"/>
    </location>
</feature>
<dbReference type="Pfam" id="PF14751">
    <property type="entry name" value="DUF4474"/>
    <property type="match status" value="1"/>
</dbReference>
<dbReference type="Proteomes" id="UP000472355">
    <property type="component" value="Unassembled WGS sequence"/>
</dbReference>
<evidence type="ECO:0000313" key="3">
    <source>
        <dbReference type="Proteomes" id="UP000472355"/>
    </source>
</evidence>
<name>A0A6M0STB9_CLOBO</name>
<protein>
    <submittedName>
        <fullName evidence="2">DUF4474 domain-containing protein</fullName>
    </submittedName>
</protein>
<dbReference type="AlphaFoldDB" id="A0A6M0STB9"/>